<reference evidence="1 2" key="1">
    <citation type="journal article" date="2016" name="Appl. Environ. Microbiol.">
        <title>Whole genome relationships among Francisella bacteria of diverse origin define new species and provide specific regions for detection.</title>
        <authorList>
            <person name="Challacombe J.F."/>
            <person name="Petersen J.M."/>
            <person name="Gallegos-Graves V."/>
            <person name="Hodge D."/>
            <person name="Pillai S."/>
            <person name="Kuske C.R."/>
        </authorList>
    </citation>
    <scope>NUCLEOTIDE SEQUENCE [LARGE SCALE GENOMIC DNA]</scope>
    <source>
        <strain evidence="2">TX07-7310</strain>
    </source>
</reference>
<dbReference type="Proteomes" id="UP000184222">
    <property type="component" value="Chromosome"/>
</dbReference>
<accession>A0A1L4BUM7</accession>
<sequence length="262" mass="30885">MNNVKLRFLLSKKYLNIKDIREVLLLHDIDLDIEQIIDWLEQNQEIYCDINCFLLMLKETGGDISEISKEFIGVEQPIQNIKGYDISLLIKQTLAIETQSESETECNYPPMFKEIILSDEKEKYSQFESIKSLLIGSIYTKSSFIEEYLNNLQDHQRKPATNQDDNYRYSEALKPYLDTNHPNYSSRLAICIDVWNYLFLDDNYDKNVSIKENLKRWNKKTNQQLEISDNLLNAMQSILNFDNRLDRTGKLLKGYTPKIQKN</sequence>
<organism evidence="1 2">
    <name type="scientific">Francisella uliginis</name>
    <dbReference type="NCBI Taxonomy" id="573570"/>
    <lineage>
        <taxon>Bacteria</taxon>
        <taxon>Pseudomonadati</taxon>
        <taxon>Pseudomonadota</taxon>
        <taxon>Gammaproteobacteria</taxon>
        <taxon>Thiotrichales</taxon>
        <taxon>Francisellaceae</taxon>
        <taxon>Francisella</taxon>
    </lineage>
</organism>
<name>A0A1L4BUM7_9GAMM</name>
<dbReference type="STRING" id="573570.F7310_09300"/>
<dbReference type="RefSeq" id="WP_072713320.1">
    <property type="nucleotide sequence ID" value="NZ_CP016796.1"/>
</dbReference>
<gene>
    <name evidence="1" type="ORF">F7310_09300</name>
</gene>
<keyword evidence="2" id="KW-1185">Reference proteome</keyword>
<proteinExistence type="predicted"/>
<protein>
    <submittedName>
        <fullName evidence="1">Uncharacterized protein</fullName>
    </submittedName>
</protein>
<evidence type="ECO:0000313" key="2">
    <source>
        <dbReference type="Proteomes" id="UP000184222"/>
    </source>
</evidence>
<dbReference type="AlphaFoldDB" id="A0A1L4BUM7"/>
<dbReference type="OrthoDB" id="9873331at2"/>
<evidence type="ECO:0000313" key="1">
    <source>
        <dbReference type="EMBL" id="API87538.1"/>
    </source>
</evidence>
<dbReference type="KEGG" id="frx:F7310_09300"/>
<dbReference type="EMBL" id="CP016796">
    <property type="protein sequence ID" value="API87538.1"/>
    <property type="molecule type" value="Genomic_DNA"/>
</dbReference>